<dbReference type="AlphaFoldDB" id="A0A2V1DKB2"/>
<keyword evidence="1" id="KW-0175">Coiled coil</keyword>
<accession>A0A2V1DKB2</accession>
<proteinExistence type="predicted"/>
<feature type="region of interest" description="Disordered" evidence="2">
    <location>
        <begin position="1"/>
        <end position="36"/>
    </location>
</feature>
<name>A0A2V1DKB2_9PLEO</name>
<keyword evidence="4" id="KW-1185">Reference proteome</keyword>
<feature type="compositionally biased region" description="Polar residues" evidence="2">
    <location>
        <begin position="285"/>
        <end position="307"/>
    </location>
</feature>
<protein>
    <submittedName>
        <fullName evidence="3">Uncharacterized protein</fullName>
    </submittedName>
</protein>
<sequence length="527" mass="57957">MAARPVKPSWSAIAQKSPKVTSPPRDTTAMFPELNGASKGSIREKFNWADDEEDNSNPIVNASFLSTKIEKLEVAVKDQNLVINGLKDELNQTKSETKQSIGDLTEKYSKLHEEHDASRKLVAALQGENAGLRHEISELQAQLSKSLLHTKDEDTESNLDTDSGSTAGSVVLPILNGHSAKSSVAEIVNEIDPVHNAETGNEVDEVSDGSPDVSPSAESNLKPSETLLETNNFPALNPTATTNGWPIFVTPETIKKVDPVPPPKKLTMGVDISKFGKQKPANPPRKTTSASKAPSKNDKVSNSNTIPAITPGEDMRKLTLEERKKLGQGRKATVLIGSTKIGMVPMGMFMQCSELANKHFTENPLTGTISFPEGSMTVKAASAHLEWMNEHTYNKKVWSLQMSRTNPDRENLEIVRAARVMGLHNMYVGHFTRSYCDMIRDGMPSYELMDLIVELAYPENDPIFDCLVFNLVNRRKLGVLKPAELDKFLEKHEILASKIRKTEKPKHSSQRKVGSRGSVRGKQAAST</sequence>
<feature type="region of interest" description="Disordered" evidence="2">
    <location>
        <begin position="196"/>
        <end position="223"/>
    </location>
</feature>
<dbReference type="EMBL" id="KZ805417">
    <property type="protein sequence ID" value="PVH98271.1"/>
    <property type="molecule type" value="Genomic_DNA"/>
</dbReference>
<evidence type="ECO:0000313" key="3">
    <source>
        <dbReference type="EMBL" id="PVH98271.1"/>
    </source>
</evidence>
<evidence type="ECO:0000256" key="1">
    <source>
        <dbReference type="SAM" id="Coils"/>
    </source>
</evidence>
<reference evidence="3 4" key="1">
    <citation type="journal article" date="2018" name="Sci. Rep.">
        <title>Comparative genomics provides insights into the lifestyle and reveals functional heterogeneity of dark septate endophytic fungi.</title>
        <authorList>
            <person name="Knapp D.G."/>
            <person name="Nemeth J.B."/>
            <person name="Barry K."/>
            <person name="Hainaut M."/>
            <person name="Henrissat B."/>
            <person name="Johnson J."/>
            <person name="Kuo A."/>
            <person name="Lim J.H.P."/>
            <person name="Lipzen A."/>
            <person name="Nolan M."/>
            <person name="Ohm R.A."/>
            <person name="Tamas L."/>
            <person name="Grigoriev I.V."/>
            <person name="Spatafora J.W."/>
            <person name="Nagy L.G."/>
            <person name="Kovacs G.M."/>
        </authorList>
    </citation>
    <scope>NUCLEOTIDE SEQUENCE [LARGE SCALE GENOMIC DNA]</scope>
    <source>
        <strain evidence="3 4">DSE2036</strain>
    </source>
</reference>
<evidence type="ECO:0000313" key="4">
    <source>
        <dbReference type="Proteomes" id="UP000244855"/>
    </source>
</evidence>
<feature type="region of interest" description="Disordered" evidence="2">
    <location>
        <begin position="499"/>
        <end position="527"/>
    </location>
</feature>
<dbReference type="OrthoDB" id="3776185at2759"/>
<gene>
    <name evidence="3" type="ORF">DM02DRAFT_630397</name>
</gene>
<dbReference type="Gene3D" id="1.20.5.1700">
    <property type="match status" value="1"/>
</dbReference>
<feature type="coiled-coil region" evidence="1">
    <location>
        <begin position="69"/>
        <end position="142"/>
    </location>
</feature>
<organism evidence="3 4">
    <name type="scientific">Periconia macrospinosa</name>
    <dbReference type="NCBI Taxonomy" id="97972"/>
    <lineage>
        <taxon>Eukaryota</taxon>
        <taxon>Fungi</taxon>
        <taxon>Dikarya</taxon>
        <taxon>Ascomycota</taxon>
        <taxon>Pezizomycotina</taxon>
        <taxon>Dothideomycetes</taxon>
        <taxon>Pleosporomycetidae</taxon>
        <taxon>Pleosporales</taxon>
        <taxon>Massarineae</taxon>
        <taxon>Periconiaceae</taxon>
        <taxon>Periconia</taxon>
    </lineage>
</organism>
<evidence type="ECO:0000256" key="2">
    <source>
        <dbReference type="SAM" id="MobiDB-lite"/>
    </source>
</evidence>
<dbReference type="Proteomes" id="UP000244855">
    <property type="component" value="Unassembled WGS sequence"/>
</dbReference>
<feature type="region of interest" description="Disordered" evidence="2">
    <location>
        <begin position="272"/>
        <end position="313"/>
    </location>
</feature>